<dbReference type="KEGG" id="ccv:CCV52592_0835"/>
<dbReference type="InterPro" id="IPR011856">
    <property type="entry name" value="tRNA_endonuc-like_dom_sf"/>
</dbReference>
<name>A0A0M4SSL2_CAMC5</name>
<comment type="similarity">
    <text evidence="1 2">Belongs to the UPF0102 family.</text>
</comment>
<evidence type="ECO:0000313" key="4">
    <source>
        <dbReference type="Proteomes" id="UP000006380"/>
    </source>
</evidence>
<evidence type="ECO:0000313" key="3">
    <source>
        <dbReference type="EMBL" id="ALF45092.1"/>
    </source>
</evidence>
<dbReference type="InterPro" id="IPR011335">
    <property type="entry name" value="Restrct_endonuc-II-like"/>
</dbReference>
<dbReference type="Proteomes" id="UP000006380">
    <property type="component" value="Chromosome"/>
</dbReference>
<dbReference type="GO" id="GO:0003676">
    <property type="term" value="F:nucleic acid binding"/>
    <property type="evidence" value="ECO:0007669"/>
    <property type="project" value="InterPro"/>
</dbReference>
<dbReference type="OrthoDB" id="9794876at2"/>
<keyword evidence="4" id="KW-1185">Reference proteome</keyword>
<dbReference type="Pfam" id="PF02021">
    <property type="entry name" value="UPF0102"/>
    <property type="match status" value="1"/>
</dbReference>
<dbReference type="PANTHER" id="PTHR34039">
    <property type="entry name" value="UPF0102 PROTEIN YRAN"/>
    <property type="match status" value="1"/>
</dbReference>
<proteinExistence type="inferred from homology"/>
<dbReference type="SUPFAM" id="SSF52980">
    <property type="entry name" value="Restriction endonuclease-like"/>
    <property type="match status" value="1"/>
</dbReference>
<accession>A0A0M4SSL2</accession>
<dbReference type="RefSeq" id="WP_009649806.1">
    <property type="nucleotide sequence ID" value="NC_009715.2"/>
</dbReference>
<dbReference type="Gene3D" id="3.40.1350.10">
    <property type="match status" value="1"/>
</dbReference>
<reference evidence="3" key="1">
    <citation type="submission" date="2016-07" db="EMBL/GenBank/DDBJ databases">
        <title>Comparative genomics of the Campylobacter concisus group.</title>
        <authorList>
            <person name="Miller W.G."/>
            <person name="Yee E."/>
            <person name="Chapman M.H."/>
            <person name="Huynh S."/>
            <person name="Bono J.L."/>
            <person name="On S.L.W."/>
            <person name="StLeger J."/>
            <person name="Foster G."/>
            <person name="Parker C.T."/>
        </authorList>
    </citation>
    <scope>NUCLEOTIDE SEQUENCE</scope>
    <source>
        <strain evidence="3">525.92</strain>
    </source>
</reference>
<gene>
    <name evidence="3" type="ORF">CCV52592_0835</name>
</gene>
<dbReference type="EMBL" id="CP000767">
    <property type="protein sequence ID" value="ALF45092.1"/>
    <property type="molecule type" value="Genomic_DNA"/>
</dbReference>
<dbReference type="AlphaFoldDB" id="A0A0M4SSL2"/>
<dbReference type="PANTHER" id="PTHR34039:SF1">
    <property type="entry name" value="UPF0102 PROTEIN YRAN"/>
    <property type="match status" value="1"/>
</dbReference>
<dbReference type="STRING" id="360105.CCV52592_0835"/>
<dbReference type="NCBIfam" id="NF009152">
    <property type="entry name" value="PRK12497.2-4"/>
    <property type="match status" value="1"/>
</dbReference>
<sequence length="112" mass="13252">MGLREYLFGKSSEDKASRYLERLKFKIIERNFHSKFGEIDIIASKDEILHFVEVKATDGDYEAQYRLTASKYAKILKAVDYYLLKNGWNFDFQIDLLVIKKDEFELIENISL</sequence>
<dbReference type="InterPro" id="IPR003509">
    <property type="entry name" value="UPF0102_YraN-like"/>
</dbReference>
<organism evidence="3 4">
    <name type="scientific">Campylobacter curvus (strain 525.92)</name>
    <dbReference type="NCBI Taxonomy" id="360105"/>
    <lineage>
        <taxon>Bacteria</taxon>
        <taxon>Pseudomonadati</taxon>
        <taxon>Campylobacterota</taxon>
        <taxon>Epsilonproteobacteria</taxon>
        <taxon>Campylobacterales</taxon>
        <taxon>Campylobacteraceae</taxon>
        <taxon>Campylobacter</taxon>
    </lineage>
</organism>
<protein>
    <recommendedName>
        <fullName evidence="2">UPF0102 protein CCV52592_0835</fullName>
    </recommendedName>
</protein>
<dbReference type="HAMAP" id="MF_00048">
    <property type="entry name" value="UPF0102"/>
    <property type="match status" value="1"/>
</dbReference>
<evidence type="ECO:0000256" key="1">
    <source>
        <dbReference type="ARBA" id="ARBA00006738"/>
    </source>
</evidence>
<evidence type="ECO:0000256" key="2">
    <source>
        <dbReference type="HAMAP-Rule" id="MF_00048"/>
    </source>
</evidence>